<reference evidence="2" key="1">
    <citation type="submission" date="2016-01" db="EMBL/GenBank/DDBJ databases">
        <title>Reference transcriptome for the parasite Schistocephalus solidus: insights into the molecular evolution of parasitism.</title>
        <authorList>
            <person name="Hebert F.O."/>
            <person name="Grambauer S."/>
            <person name="Barber I."/>
            <person name="Landry C.R."/>
            <person name="Aubin-Horth N."/>
        </authorList>
    </citation>
    <scope>NUCLEOTIDE SEQUENCE</scope>
</reference>
<protein>
    <submittedName>
        <fullName evidence="2">Uncharacterized protein</fullName>
    </submittedName>
</protein>
<gene>
    <name evidence="2" type="ORF">TR147511</name>
</gene>
<dbReference type="EMBL" id="GEEE01015788">
    <property type="protein sequence ID" value="JAP47437.1"/>
    <property type="molecule type" value="Transcribed_RNA"/>
</dbReference>
<evidence type="ECO:0000313" key="2">
    <source>
        <dbReference type="EMBL" id="JAP62561.1"/>
    </source>
</evidence>
<dbReference type="AlphaFoldDB" id="A0A0V0JA21"/>
<feature type="transmembrane region" description="Helical" evidence="1">
    <location>
        <begin position="78"/>
        <end position="96"/>
    </location>
</feature>
<keyword evidence="1" id="KW-0812">Transmembrane</keyword>
<name>A0A0V0JA21_SCHSO</name>
<evidence type="ECO:0000256" key="1">
    <source>
        <dbReference type="SAM" id="Phobius"/>
    </source>
</evidence>
<keyword evidence="1" id="KW-1133">Transmembrane helix</keyword>
<organism evidence="2">
    <name type="scientific">Schistocephalus solidus</name>
    <name type="common">Tapeworm</name>
    <dbReference type="NCBI Taxonomy" id="70667"/>
    <lineage>
        <taxon>Eukaryota</taxon>
        <taxon>Metazoa</taxon>
        <taxon>Spiralia</taxon>
        <taxon>Lophotrochozoa</taxon>
        <taxon>Platyhelminthes</taxon>
        <taxon>Cestoda</taxon>
        <taxon>Eucestoda</taxon>
        <taxon>Diphyllobothriidea</taxon>
        <taxon>Diphyllobothriidae</taxon>
        <taxon>Schistocephalus</taxon>
    </lineage>
</organism>
<keyword evidence="1" id="KW-0472">Membrane</keyword>
<dbReference type="EMBL" id="GEEE01000664">
    <property type="protein sequence ID" value="JAP62561.1"/>
    <property type="molecule type" value="Transcribed_RNA"/>
</dbReference>
<accession>A0A0V0JA21</accession>
<proteinExistence type="predicted"/>
<sequence length="102" mass="11913">MMYHDLFLPHVLCRCSISPICDIKTLKFSLICLAFDVRTEITYFLKCIPSVYCSIDKCAWSFLTYKILYKYALKVQTYFPPCFALTGAVYSLIIYSSRVRVH</sequence>